<evidence type="ECO:0000313" key="3">
    <source>
        <dbReference type="Proteomes" id="UP001077788"/>
    </source>
</evidence>
<dbReference type="EMBL" id="JAPQFC010000902">
    <property type="protein sequence ID" value="MCY6524962.1"/>
    <property type="molecule type" value="Genomic_DNA"/>
</dbReference>
<proteinExistence type="predicted"/>
<feature type="region of interest" description="Disordered" evidence="1">
    <location>
        <begin position="40"/>
        <end position="77"/>
    </location>
</feature>
<organism evidence="2 3">
    <name type="scientific">Actinobacillus pleuropneumoniae</name>
    <name type="common">Haemophilus pleuropneumoniae</name>
    <dbReference type="NCBI Taxonomy" id="715"/>
    <lineage>
        <taxon>Bacteria</taxon>
        <taxon>Pseudomonadati</taxon>
        <taxon>Pseudomonadota</taxon>
        <taxon>Gammaproteobacteria</taxon>
        <taxon>Pasteurellales</taxon>
        <taxon>Pasteurellaceae</taxon>
        <taxon>Actinobacillus</taxon>
    </lineage>
</organism>
<feature type="compositionally biased region" description="Basic and acidic residues" evidence="1">
    <location>
        <begin position="47"/>
        <end position="59"/>
    </location>
</feature>
<evidence type="ECO:0000313" key="2">
    <source>
        <dbReference type="EMBL" id="MCY6524962.1"/>
    </source>
</evidence>
<comment type="caution">
    <text evidence="2">The sequence shown here is derived from an EMBL/GenBank/DDBJ whole genome shotgun (WGS) entry which is preliminary data.</text>
</comment>
<dbReference type="RefSeq" id="WP_267992218.1">
    <property type="nucleotide sequence ID" value="NZ_JAPQFC010000902.1"/>
</dbReference>
<dbReference type="Proteomes" id="UP001077788">
    <property type="component" value="Unassembled WGS sequence"/>
</dbReference>
<sequence length="77" mass="8794">NSAFQTMHFKFQRNLNRPLITAHITIILSEEENQISPLACIAPDPSQRSEHCMDKDSPKNQKSYKSGQEKTPKDILP</sequence>
<accession>A0A9Q4DK51</accession>
<protein>
    <submittedName>
        <fullName evidence="2">Uncharacterized protein</fullName>
    </submittedName>
</protein>
<gene>
    <name evidence="2" type="ORF">OYG11_12210</name>
</gene>
<reference evidence="2" key="2">
    <citation type="submission" date="2022-12" db="EMBL/GenBank/DDBJ databases">
        <authorList>
            <person name="Kardos G."/>
            <person name="Sarkozi R."/>
            <person name="Laczko L."/>
            <person name="Marton S."/>
            <person name="Makrai L."/>
            <person name="Banyai K."/>
            <person name="Fodor L."/>
        </authorList>
    </citation>
    <scope>NUCLEOTIDE SEQUENCE</scope>
    <source>
        <strain evidence="2">84/14</strain>
    </source>
</reference>
<feature type="non-terminal residue" evidence="2">
    <location>
        <position position="77"/>
    </location>
</feature>
<feature type="non-terminal residue" evidence="2">
    <location>
        <position position="1"/>
    </location>
</feature>
<dbReference type="AlphaFoldDB" id="A0A9Q4DK51"/>
<name>A0A9Q4DK51_ACTPL</name>
<evidence type="ECO:0000256" key="1">
    <source>
        <dbReference type="SAM" id="MobiDB-lite"/>
    </source>
</evidence>
<feature type="compositionally biased region" description="Basic and acidic residues" evidence="1">
    <location>
        <begin position="67"/>
        <end position="77"/>
    </location>
</feature>
<reference evidence="2" key="1">
    <citation type="journal article" date="2021" name="Vet Sci">
        <title>O-Serogroups and Pathovirotypes of Escherichia coli Isolated from Post-Weaning Piglets Showing Diarrhoea and/or Oedema in South Korea.</title>
        <authorList>
            <person name="Byun J.W."/>
            <person name="Moon B.Y."/>
            <person name="Do K.H."/>
            <person name="Lee K."/>
            <person name="Lee H.Y."/>
            <person name="Kim W.I."/>
            <person name="So B."/>
            <person name="Lee W.K."/>
        </authorList>
    </citation>
    <scope>NUCLEOTIDE SEQUENCE</scope>
    <source>
        <strain evidence="2">84/14</strain>
    </source>
</reference>